<feature type="domain" description="RNA 2-O ribose methyltransferase substrate binding" evidence="4">
    <location>
        <begin position="30"/>
        <end position="99"/>
    </location>
</feature>
<keyword evidence="3" id="KW-0808">Transferase</keyword>
<evidence type="ECO:0000256" key="2">
    <source>
        <dbReference type="ARBA" id="ARBA00022603"/>
    </source>
</evidence>
<dbReference type="InterPro" id="IPR053888">
    <property type="entry name" value="MRM3-like_sub_bind"/>
</dbReference>
<evidence type="ECO:0000259" key="4">
    <source>
        <dbReference type="SMART" id="SM00967"/>
    </source>
</evidence>
<dbReference type="SUPFAM" id="SSF55315">
    <property type="entry name" value="L30e-like"/>
    <property type="match status" value="1"/>
</dbReference>
<dbReference type="GO" id="GO:0003723">
    <property type="term" value="F:RNA binding"/>
    <property type="evidence" value="ECO:0007669"/>
    <property type="project" value="InterPro"/>
</dbReference>
<dbReference type="Gene3D" id="3.40.1280.10">
    <property type="match status" value="1"/>
</dbReference>
<evidence type="ECO:0000313" key="6">
    <source>
        <dbReference type="Proteomes" id="UP001139365"/>
    </source>
</evidence>
<comment type="caution">
    <text evidence="5">The sequence shown here is derived from an EMBL/GenBank/DDBJ whole genome shotgun (WGS) entry which is preliminary data.</text>
</comment>
<dbReference type="CDD" id="cd18095">
    <property type="entry name" value="SpoU-like_rRNA-MTase"/>
    <property type="match status" value="1"/>
</dbReference>
<dbReference type="GO" id="GO:0006396">
    <property type="term" value="P:RNA processing"/>
    <property type="evidence" value="ECO:0007669"/>
    <property type="project" value="InterPro"/>
</dbReference>
<dbReference type="EMBL" id="JALEMU010000062">
    <property type="protein sequence ID" value="MCI5755421.1"/>
    <property type="molecule type" value="Genomic_DNA"/>
</dbReference>
<comment type="similarity">
    <text evidence="1">Belongs to the class IV-like SAM-binding methyltransferase superfamily. RNA methyltransferase TrmH family.</text>
</comment>
<dbReference type="Pfam" id="PF22435">
    <property type="entry name" value="MRM3-like_sub_bind"/>
    <property type="match status" value="1"/>
</dbReference>
<dbReference type="Gene3D" id="3.30.1330.30">
    <property type="match status" value="1"/>
</dbReference>
<dbReference type="PANTHER" id="PTHR43191">
    <property type="entry name" value="RRNA METHYLTRANSFERASE 3"/>
    <property type="match status" value="1"/>
</dbReference>
<dbReference type="InterPro" id="IPR001537">
    <property type="entry name" value="SpoU_MeTrfase"/>
</dbReference>
<evidence type="ECO:0000313" key="5">
    <source>
        <dbReference type="EMBL" id="MCI5755421.1"/>
    </source>
</evidence>
<name>A0AAE3FFJ6_9BACT</name>
<dbReference type="Pfam" id="PF00588">
    <property type="entry name" value="SpoU_methylase"/>
    <property type="match status" value="1"/>
</dbReference>
<dbReference type="InterPro" id="IPR013123">
    <property type="entry name" value="SpoU_subst-bd"/>
</dbReference>
<dbReference type="PANTHER" id="PTHR43191:SF2">
    <property type="entry name" value="RRNA METHYLTRANSFERASE 3, MITOCHONDRIAL"/>
    <property type="match status" value="1"/>
</dbReference>
<dbReference type="AlphaFoldDB" id="A0AAE3FFJ6"/>
<dbReference type="InterPro" id="IPR029026">
    <property type="entry name" value="tRNA_m1G_MTases_N"/>
</dbReference>
<dbReference type="Proteomes" id="UP001139365">
    <property type="component" value="Unassembled WGS sequence"/>
</dbReference>
<organism evidence="5 6">
    <name type="scientific">Candidatus Colimorpha enterica</name>
    <dbReference type="NCBI Taxonomy" id="3083063"/>
    <lineage>
        <taxon>Bacteria</taxon>
        <taxon>Pseudomonadati</taxon>
        <taxon>Bacteroidota</taxon>
        <taxon>Bacteroidia</taxon>
        <taxon>Bacteroidales</taxon>
        <taxon>Candidatus Colimorpha</taxon>
    </lineage>
</organism>
<keyword evidence="2 5" id="KW-0489">Methyltransferase</keyword>
<reference evidence="5 6" key="1">
    <citation type="submission" date="2022-03" db="EMBL/GenBank/DDBJ databases">
        <title>Metagenome-assembled genomes from swine fecal metagenomes.</title>
        <authorList>
            <person name="Holman D.B."/>
            <person name="Kommadath A."/>
        </authorList>
    </citation>
    <scope>NUCLEOTIDE SEQUENCE [LARGE SCALE GENOMIC DNA]</scope>
    <source>
        <strain evidence="5">SUG147</strain>
    </source>
</reference>
<sequence>MLITSRTNPAVSAAAALRDKKHRDEKKMFLLDGIKLFEEAVKAGLDIVSVFATEKNLPLCRKLLPGREITEVTEPVFDRLSAEKSPQGVICVAKYIDKIHNINKIYKVDDFRDGGRYLMLSSLRDPGNLGTVIRTAAAFGIDGLILSSDCADIYNPKTVRAAMGTLFRMPAAYVRDAVQTVSVLGEAGYSVCAAVLDPESRRLDRMNVTDKTVFVIGNEGHGIDPAIVSAAHEKVYIPMEEGVESLNASAAAAVFMWQMRLSSGK</sequence>
<evidence type="ECO:0000256" key="3">
    <source>
        <dbReference type="ARBA" id="ARBA00022679"/>
    </source>
</evidence>
<evidence type="ECO:0000256" key="1">
    <source>
        <dbReference type="ARBA" id="ARBA00007228"/>
    </source>
</evidence>
<dbReference type="GO" id="GO:0032259">
    <property type="term" value="P:methylation"/>
    <property type="evidence" value="ECO:0007669"/>
    <property type="project" value="UniProtKB-KW"/>
</dbReference>
<dbReference type="InterPro" id="IPR051259">
    <property type="entry name" value="rRNA_Methyltransferase"/>
</dbReference>
<gene>
    <name evidence="5" type="ORF">MR241_03915</name>
</gene>
<dbReference type="GO" id="GO:0005737">
    <property type="term" value="C:cytoplasm"/>
    <property type="evidence" value="ECO:0007669"/>
    <property type="project" value="UniProtKB-ARBA"/>
</dbReference>
<dbReference type="InterPro" id="IPR029028">
    <property type="entry name" value="Alpha/beta_knot_MTases"/>
</dbReference>
<dbReference type="SUPFAM" id="SSF75217">
    <property type="entry name" value="alpha/beta knot"/>
    <property type="match status" value="1"/>
</dbReference>
<dbReference type="GO" id="GO:0008173">
    <property type="term" value="F:RNA methyltransferase activity"/>
    <property type="evidence" value="ECO:0007669"/>
    <property type="project" value="InterPro"/>
</dbReference>
<dbReference type="InterPro" id="IPR029064">
    <property type="entry name" value="Ribosomal_eL30-like_sf"/>
</dbReference>
<proteinExistence type="inferred from homology"/>
<accession>A0AAE3FFJ6</accession>
<protein>
    <submittedName>
        <fullName evidence="5">RNA methyltransferase</fullName>
    </submittedName>
</protein>
<dbReference type="SMART" id="SM00967">
    <property type="entry name" value="SpoU_sub_bind"/>
    <property type="match status" value="1"/>
</dbReference>